<gene>
    <name evidence="3" type="primary">ASE1</name>
    <name evidence="3" type="ORF">ATC70_009279</name>
</gene>
<organism evidence="3 4">
    <name type="scientific">Mucor velutinosus</name>
    <dbReference type="NCBI Taxonomy" id="708070"/>
    <lineage>
        <taxon>Eukaryota</taxon>
        <taxon>Fungi</taxon>
        <taxon>Fungi incertae sedis</taxon>
        <taxon>Mucoromycota</taxon>
        <taxon>Mucoromycotina</taxon>
        <taxon>Mucoromycetes</taxon>
        <taxon>Mucorales</taxon>
        <taxon>Mucorineae</taxon>
        <taxon>Mucoraceae</taxon>
        <taxon>Mucor</taxon>
    </lineage>
</organism>
<evidence type="ECO:0000313" key="3">
    <source>
        <dbReference type="EMBL" id="KAK4519051.1"/>
    </source>
</evidence>
<dbReference type="RefSeq" id="XP_064685717.1">
    <property type="nucleotide sequence ID" value="XM_064828515.1"/>
</dbReference>
<comment type="caution">
    <text evidence="3">The sequence shown here is derived from an EMBL/GenBank/DDBJ whole genome shotgun (WGS) entry which is preliminary data.</text>
</comment>
<keyword evidence="1" id="KW-0863">Zinc-finger</keyword>
<evidence type="ECO:0000259" key="2">
    <source>
        <dbReference type="PROSITE" id="PS50157"/>
    </source>
</evidence>
<dbReference type="InterPro" id="IPR013087">
    <property type="entry name" value="Znf_C2H2_type"/>
</dbReference>
<dbReference type="PROSITE" id="PS00028">
    <property type="entry name" value="ZINC_FINGER_C2H2_1"/>
    <property type="match status" value="2"/>
</dbReference>
<proteinExistence type="predicted"/>
<keyword evidence="1" id="KW-0479">Metal-binding</keyword>
<dbReference type="SMART" id="SM00355">
    <property type="entry name" value="ZnF_C2H2"/>
    <property type="match status" value="2"/>
</dbReference>
<dbReference type="Proteomes" id="UP001304243">
    <property type="component" value="Unassembled WGS sequence"/>
</dbReference>
<keyword evidence="4" id="KW-1185">Reference proteome</keyword>
<dbReference type="PROSITE" id="PS50157">
    <property type="entry name" value="ZINC_FINGER_C2H2_2"/>
    <property type="match status" value="2"/>
</dbReference>
<sequence>MELKRRSKRIEATVKLEKASGKVKTSIGIKQTTATTTEETGGSIGFDSNGIRREEATIVKEVFSGRLGFGDNLFRYQCSVCNNKTASLRSLLSHRQSVHSITQQPIKNIDLEPDTDDPNHYCKACEKFYCTQAQKEAKPDINDPSFYCSSCEKTLSCKAAFKKHLFLIHYVHQPTTEKSESQPDINDHNNCGCVCQRYYFSNGRNRKHLRKVHQKLLEPSKYRENHIPALPNPNDLNFYGSVCKKTTTRQPIIYRRHYKNTNRMALIDRKVSNPNATIDIRSPIRY</sequence>
<feature type="domain" description="C2H2-type" evidence="2">
    <location>
        <begin position="76"/>
        <end position="104"/>
    </location>
</feature>
<evidence type="ECO:0000313" key="4">
    <source>
        <dbReference type="Proteomes" id="UP001304243"/>
    </source>
</evidence>
<reference evidence="3 4" key="1">
    <citation type="submission" date="2022-11" db="EMBL/GenBank/DDBJ databases">
        <title>Mucor velutinosus strain NIH1002 WGS.</title>
        <authorList>
            <person name="Subramanian P."/>
            <person name="Mullikin J.C."/>
            <person name="Segre J.A."/>
            <person name="Zelazny A.M."/>
        </authorList>
    </citation>
    <scope>NUCLEOTIDE SEQUENCE [LARGE SCALE GENOMIC DNA]</scope>
    <source>
        <strain evidence="3 4">NIH1002</strain>
    </source>
</reference>
<dbReference type="GeneID" id="89952965"/>
<evidence type="ECO:0000256" key="1">
    <source>
        <dbReference type="PROSITE-ProRule" id="PRU00042"/>
    </source>
</evidence>
<accession>A0AAN7I2X3</accession>
<keyword evidence="1" id="KW-0862">Zinc</keyword>
<dbReference type="AlphaFoldDB" id="A0AAN7I2X3"/>
<dbReference type="GO" id="GO:0008270">
    <property type="term" value="F:zinc ion binding"/>
    <property type="evidence" value="ECO:0007669"/>
    <property type="project" value="UniProtKB-KW"/>
</dbReference>
<feature type="domain" description="C2H2-type" evidence="2">
    <location>
        <begin position="146"/>
        <end position="174"/>
    </location>
</feature>
<protein>
    <submittedName>
        <fullName evidence="3">Microtubule bundling protein</fullName>
    </submittedName>
</protein>
<name>A0AAN7I2X3_9FUNG</name>
<dbReference type="EMBL" id="JASEJX010000012">
    <property type="protein sequence ID" value="KAK4519051.1"/>
    <property type="molecule type" value="Genomic_DNA"/>
</dbReference>